<dbReference type="PANTHER" id="PTHR45869:SF7">
    <property type="entry name" value="C-REACTIVE PROTEIN"/>
    <property type="match status" value="1"/>
</dbReference>
<comment type="cofactor">
    <cofactor evidence="9">
        <name>Ca(2+)</name>
        <dbReference type="ChEBI" id="CHEBI:29108"/>
    </cofactor>
    <text evidence="9">Binds 2 calcium ions per subunit.</text>
</comment>
<comment type="similarity">
    <text evidence="7 9">Belongs to the pentraxin family.</text>
</comment>
<keyword evidence="12" id="KW-1185">Reference proteome</keyword>
<feature type="domain" description="Pentraxin (PTX)" evidence="10">
    <location>
        <begin position="32"/>
        <end position="233"/>
    </location>
</feature>
<sequence length="236" mass="26573">MNSIFADFMVMEKLVVLLLLVTCGSTKSEDLTGKAFTFPSVSATRYATLTPDMEGPFSAVTLCLRSFPDNSRTQTLFSLATPSHQNAFLLYKPKKGNYRVHVNDKAHDFFEMPDNQNEWNSVCWTWDGKTGLTQVWVNGKRSIRVKITTDTVLAGTPIIILGQDQDTYGGGFDKNQCFVGDLTDVHMWNYALDICEIQNYMNYFTFTPGNVLNWKALNYKVNDEVLVEPNQSGGCN</sequence>
<evidence type="ECO:0000313" key="11">
    <source>
        <dbReference type="EMBL" id="KAG5854879.1"/>
    </source>
</evidence>
<feature type="signal peptide" evidence="9">
    <location>
        <begin position="1"/>
        <end position="28"/>
    </location>
</feature>
<dbReference type="InterPro" id="IPR051005">
    <property type="entry name" value="Pentraxin_domain"/>
</dbReference>
<keyword evidence="5 9" id="KW-0106">Calcium</keyword>
<keyword evidence="4 9" id="KW-0732">Signal</keyword>
<keyword evidence="2" id="KW-0964">Secreted</keyword>
<dbReference type="Pfam" id="PF00354">
    <property type="entry name" value="Pentaxin"/>
    <property type="match status" value="1"/>
</dbReference>
<keyword evidence="3 9" id="KW-0479">Metal-binding</keyword>
<evidence type="ECO:0000256" key="5">
    <source>
        <dbReference type="ARBA" id="ARBA00022837"/>
    </source>
</evidence>
<evidence type="ECO:0000256" key="1">
    <source>
        <dbReference type="ARBA" id="ARBA00004613"/>
    </source>
</evidence>
<dbReference type="Proteomes" id="UP001044222">
    <property type="component" value="Unassembled WGS sequence"/>
</dbReference>
<dbReference type="InterPro" id="IPR001759">
    <property type="entry name" value="PTX_dom"/>
</dbReference>
<dbReference type="Gene3D" id="2.60.120.200">
    <property type="match status" value="1"/>
</dbReference>
<evidence type="ECO:0000256" key="9">
    <source>
        <dbReference type="RuleBase" id="RU362112"/>
    </source>
</evidence>
<dbReference type="AlphaFoldDB" id="A0A9D3S471"/>
<proteinExistence type="inferred from homology"/>
<evidence type="ECO:0000259" key="10">
    <source>
        <dbReference type="PROSITE" id="PS51828"/>
    </source>
</evidence>
<reference evidence="11" key="1">
    <citation type="submission" date="2021-01" db="EMBL/GenBank/DDBJ databases">
        <title>A chromosome-scale assembly of European eel, Anguilla anguilla.</title>
        <authorList>
            <person name="Henkel C."/>
            <person name="Jong-Raadsen S.A."/>
            <person name="Dufour S."/>
            <person name="Weltzien F.-A."/>
            <person name="Palstra A.P."/>
            <person name="Pelster B."/>
            <person name="Spaink H.P."/>
            <person name="Van Den Thillart G.E."/>
            <person name="Jansen H."/>
            <person name="Zahm M."/>
            <person name="Klopp C."/>
            <person name="Cedric C."/>
            <person name="Louis A."/>
            <person name="Berthelot C."/>
            <person name="Parey E."/>
            <person name="Roest Crollius H."/>
            <person name="Montfort J."/>
            <person name="Robinson-Rechavi M."/>
            <person name="Bucao C."/>
            <person name="Bouchez O."/>
            <person name="Gislard M."/>
            <person name="Lluch J."/>
            <person name="Milhes M."/>
            <person name="Lampietro C."/>
            <person name="Lopez Roques C."/>
            <person name="Donnadieu C."/>
            <person name="Braasch I."/>
            <person name="Desvignes T."/>
            <person name="Postlethwait J."/>
            <person name="Bobe J."/>
            <person name="Guiguen Y."/>
            <person name="Dirks R."/>
        </authorList>
    </citation>
    <scope>NUCLEOTIDE SEQUENCE</scope>
    <source>
        <strain evidence="11">Tag_6206</strain>
        <tissue evidence="11">Liver</tissue>
    </source>
</reference>
<dbReference type="InterPro" id="IPR013320">
    <property type="entry name" value="ConA-like_dom_sf"/>
</dbReference>
<evidence type="ECO:0000313" key="12">
    <source>
        <dbReference type="Proteomes" id="UP001044222"/>
    </source>
</evidence>
<accession>A0A9D3S471</accession>
<dbReference type="PANTHER" id="PTHR45869">
    <property type="entry name" value="C-REACTIVE PROTEIN-RELATED"/>
    <property type="match status" value="1"/>
</dbReference>
<evidence type="ECO:0000256" key="6">
    <source>
        <dbReference type="ARBA" id="ARBA00023157"/>
    </source>
</evidence>
<evidence type="ECO:0000256" key="4">
    <source>
        <dbReference type="ARBA" id="ARBA00022729"/>
    </source>
</evidence>
<gene>
    <name evidence="11" type="ORF">ANANG_G00042500</name>
</gene>
<dbReference type="SMART" id="SM00159">
    <property type="entry name" value="PTX"/>
    <property type="match status" value="1"/>
</dbReference>
<dbReference type="GO" id="GO:0046872">
    <property type="term" value="F:metal ion binding"/>
    <property type="evidence" value="ECO:0007669"/>
    <property type="project" value="UniProtKB-KW"/>
</dbReference>
<dbReference type="GO" id="GO:0005576">
    <property type="term" value="C:extracellular region"/>
    <property type="evidence" value="ECO:0007669"/>
    <property type="project" value="UniProtKB-SubCell"/>
</dbReference>
<keyword evidence="6" id="KW-1015">Disulfide bond</keyword>
<dbReference type="FunFam" id="2.60.120.200:FF:000070">
    <property type="entry name" value="Serum amyloid P-component"/>
    <property type="match status" value="1"/>
</dbReference>
<name>A0A9D3S471_ANGAN</name>
<dbReference type="EMBL" id="JAFIRN010000002">
    <property type="protein sequence ID" value="KAG5854879.1"/>
    <property type="molecule type" value="Genomic_DNA"/>
</dbReference>
<organism evidence="11 12">
    <name type="scientific">Anguilla anguilla</name>
    <name type="common">European freshwater eel</name>
    <name type="synonym">Muraena anguilla</name>
    <dbReference type="NCBI Taxonomy" id="7936"/>
    <lineage>
        <taxon>Eukaryota</taxon>
        <taxon>Metazoa</taxon>
        <taxon>Chordata</taxon>
        <taxon>Craniata</taxon>
        <taxon>Vertebrata</taxon>
        <taxon>Euteleostomi</taxon>
        <taxon>Actinopterygii</taxon>
        <taxon>Neopterygii</taxon>
        <taxon>Teleostei</taxon>
        <taxon>Anguilliformes</taxon>
        <taxon>Anguillidae</taxon>
        <taxon>Anguilla</taxon>
    </lineage>
</organism>
<evidence type="ECO:0000256" key="3">
    <source>
        <dbReference type="ARBA" id="ARBA00022723"/>
    </source>
</evidence>
<feature type="chain" id="PRO_5039762060" description="Pentraxin family member" evidence="9">
    <location>
        <begin position="29"/>
        <end position="236"/>
    </location>
</feature>
<comment type="caution">
    <text evidence="11">The sequence shown here is derived from an EMBL/GenBank/DDBJ whole genome shotgun (WGS) entry which is preliminary data.</text>
</comment>
<comment type="caution">
    <text evidence="8">Lacks conserved residue(s) required for the propagation of feature annotation.</text>
</comment>
<dbReference type="PROSITE" id="PS51828">
    <property type="entry name" value="PTX_2"/>
    <property type="match status" value="1"/>
</dbReference>
<evidence type="ECO:0000256" key="8">
    <source>
        <dbReference type="PROSITE-ProRule" id="PRU01172"/>
    </source>
</evidence>
<evidence type="ECO:0000256" key="7">
    <source>
        <dbReference type="ARBA" id="ARBA00038102"/>
    </source>
</evidence>
<comment type="subunit">
    <text evidence="9">Homopentamer. Pentaxin (or pentraxin) have a discoid arrangement of 5 non-covalently bound subunits.</text>
</comment>
<dbReference type="PRINTS" id="PR00895">
    <property type="entry name" value="PENTAXIN"/>
</dbReference>
<protein>
    <recommendedName>
        <fullName evidence="9">Pentraxin family member</fullName>
    </recommendedName>
</protein>
<evidence type="ECO:0000256" key="2">
    <source>
        <dbReference type="ARBA" id="ARBA00022525"/>
    </source>
</evidence>
<dbReference type="SUPFAM" id="SSF49899">
    <property type="entry name" value="Concanavalin A-like lectins/glucanases"/>
    <property type="match status" value="1"/>
</dbReference>
<comment type="subcellular location">
    <subcellularLocation>
        <location evidence="1 9">Secreted</location>
    </subcellularLocation>
</comment>